<accession>A0AAU9E9Q9</accession>
<keyword evidence="9" id="KW-1185">Reference proteome</keyword>
<feature type="transmembrane region" description="Helical" evidence="7">
    <location>
        <begin position="283"/>
        <end position="302"/>
    </location>
</feature>
<gene>
    <name evidence="8" type="ORF">FAK_08970</name>
</gene>
<feature type="transmembrane region" description="Helical" evidence="7">
    <location>
        <begin position="239"/>
        <end position="263"/>
    </location>
</feature>
<evidence type="ECO:0000256" key="1">
    <source>
        <dbReference type="ARBA" id="ARBA00004651"/>
    </source>
</evidence>
<dbReference type="PANTHER" id="PTHR43044:SF2">
    <property type="entry name" value="POLYSULPHIDE REDUCTASE NRFD"/>
    <property type="match status" value="1"/>
</dbReference>
<feature type="transmembrane region" description="Helical" evidence="7">
    <location>
        <begin position="12"/>
        <end position="32"/>
    </location>
</feature>
<dbReference type="KEGG" id="dmp:FAK_08970"/>
<evidence type="ECO:0000256" key="2">
    <source>
        <dbReference type="ARBA" id="ARBA00008929"/>
    </source>
</evidence>
<evidence type="ECO:0000256" key="4">
    <source>
        <dbReference type="ARBA" id="ARBA00022692"/>
    </source>
</evidence>
<evidence type="ECO:0000256" key="7">
    <source>
        <dbReference type="SAM" id="Phobius"/>
    </source>
</evidence>
<reference evidence="9" key="1">
    <citation type="journal article" date="2023" name="Arch. Microbiol.">
        <title>Desulfoferula mesophilus gen. nov. sp. nov., a mesophilic sulfate-reducing bacterium isolated from a brackish lake sediment.</title>
        <authorList>
            <person name="Watanabe T."/>
            <person name="Yabe T."/>
            <person name="Tsuji J.M."/>
            <person name="Fukui M."/>
        </authorList>
    </citation>
    <scope>NUCLEOTIDE SEQUENCE [LARGE SCALE GENOMIC DNA]</scope>
    <source>
        <strain evidence="9">12FAK</strain>
    </source>
</reference>
<evidence type="ECO:0000256" key="3">
    <source>
        <dbReference type="ARBA" id="ARBA00022475"/>
    </source>
</evidence>
<feature type="transmembrane region" description="Helical" evidence="7">
    <location>
        <begin position="190"/>
        <end position="219"/>
    </location>
</feature>
<feature type="transmembrane region" description="Helical" evidence="7">
    <location>
        <begin position="52"/>
        <end position="74"/>
    </location>
</feature>
<dbReference type="GO" id="GO:0005886">
    <property type="term" value="C:plasma membrane"/>
    <property type="evidence" value="ECO:0007669"/>
    <property type="project" value="UniProtKB-SubCell"/>
</dbReference>
<evidence type="ECO:0000313" key="9">
    <source>
        <dbReference type="Proteomes" id="UP001366166"/>
    </source>
</evidence>
<protein>
    <submittedName>
        <fullName evidence="8">Menaquinol oxidoreductase</fullName>
    </submittedName>
</protein>
<feature type="transmembrane region" description="Helical" evidence="7">
    <location>
        <begin position="160"/>
        <end position="184"/>
    </location>
</feature>
<evidence type="ECO:0000313" key="8">
    <source>
        <dbReference type="EMBL" id="BEQ13831.1"/>
    </source>
</evidence>
<dbReference type="InterPro" id="IPR054823">
    <property type="entry name" value="DsrP-like"/>
</dbReference>
<dbReference type="NCBIfam" id="NF045798">
    <property type="entry name" value="DsrP"/>
    <property type="match status" value="1"/>
</dbReference>
<dbReference type="Proteomes" id="UP001366166">
    <property type="component" value="Chromosome"/>
</dbReference>
<dbReference type="PANTHER" id="PTHR43044">
    <property type="match status" value="1"/>
</dbReference>
<dbReference type="AlphaFoldDB" id="A0AAU9E9Q9"/>
<name>A0AAU9E9Q9_9BACT</name>
<comment type="subcellular location">
    <subcellularLocation>
        <location evidence="1">Cell membrane</location>
        <topology evidence="1">Multi-pass membrane protein</topology>
    </subcellularLocation>
</comment>
<proteinExistence type="inferred from homology"/>
<organism evidence="8 9">
    <name type="scientific">Desulfoferula mesophila</name>
    <dbReference type="NCBI Taxonomy" id="3058419"/>
    <lineage>
        <taxon>Bacteria</taxon>
        <taxon>Pseudomonadati</taxon>
        <taxon>Thermodesulfobacteriota</taxon>
        <taxon>Desulfarculia</taxon>
        <taxon>Desulfarculales</taxon>
        <taxon>Desulfarculaceae</taxon>
        <taxon>Desulfoferula</taxon>
    </lineage>
</organism>
<dbReference type="RefSeq" id="WP_338605575.1">
    <property type="nucleotide sequence ID" value="NZ_AP028679.1"/>
</dbReference>
<evidence type="ECO:0000256" key="5">
    <source>
        <dbReference type="ARBA" id="ARBA00022989"/>
    </source>
</evidence>
<evidence type="ECO:0000256" key="6">
    <source>
        <dbReference type="ARBA" id="ARBA00023136"/>
    </source>
</evidence>
<keyword evidence="3" id="KW-1003">Cell membrane</keyword>
<dbReference type="InterPro" id="IPR005614">
    <property type="entry name" value="NrfD-like"/>
</dbReference>
<feature type="transmembrane region" description="Helical" evidence="7">
    <location>
        <begin position="311"/>
        <end position="333"/>
    </location>
</feature>
<feature type="transmembrane region" description="Helical" evidence="7">
    <location>
        <begin position="125"/>
        <end position="148"/>
    </location>
</feature>
<dbReference type="Gene3D" id="1.20.1630.10">
    <property type="entry name" value="Formate dehydrogenase/DMSO reductase domain"/>
    <property type="match status" value="1"/>
</dbReference>
<dbReference type="EMBL" id="AP028679">
    <property type="protein sequence ID" value="BEQ13831.1"/>
    <property type="molecule type" value="Genomic_DNA"/>
</dbReference>
<feature type="transmembrane region" description="Helical" evidence="7">
    <location>
        <begin position="353"/>
        <end position="373"/>
    </location>
</feature>
<keyword evidence="5 7" id="KW-1133">Transmembrane helix</keyword>
<keyword evidence="4 7" id="KW-0812">Transmembrane</keyword>
<sequence>MLEKALSGSKLYWTWLIALLVVVGAGFGAYLVQYNKGLMITGMSRDVSWGFYIAQFTFLVGVAASAVMLVLPYYLHHYKTFGRITILGEFLAIASVIMCILFITVDLGKPSRILNVMIHPTPNSILFWDMIVLNGYLIINLVAGWVTLESERKNVPPPGWIKFVIYLSIPWAVSIHTVTAFLYAGLPGRGFWLTAIMAPRFLASAFAAGPAVLILLGYLVKKLTRFDAGREAFETLAKIVCYAIILHIFFFLLEVFTVAYSAIPSHTSHLQYLYFGLHGHSMLVPWVWTALACGLTAIVLLVNPRTRQNPTILPIACVLVFICTWIDKGMAMISGGFVPNPLHEITEYSPTGLELMITIGVYAAGMLVLTILYKVALGVKAEEEAV</sequence>
<dbReference type="Pfam" id="PF03916">
    <property type="entry name" value="NrfD"/>
    <property type="match status" value="1"/>
</dbReference>
<feature type="transmembrane region" description="Helical" evidence="7">
    <location>
        <begin position="86"/>
        <end position="105"/>
    </location>
</feature>
<comment type="similarity">
    <text evidence="2">Belongs to the NrfD family.</text>
</comment>
<keyword evidence="6 7" id="KW-0472">Membrane</keyword>